<keyword evidence="1" id="KW-1133">Transmembrane helix</keyword>
<sequence>MADGRPNGDIVARVTKEFDFGAFYNLASNILDGDADSMGALQLLRTNWEQKFGRTVTPTTLKPVSKHIAIPFKVVIRTSTEIVDEGAKRWQSTVVGYFLGKKPFFHNPEAFAKANWSYLVRITATTNDFSFFQFKIAATMEEVIEGFSLGSNEHLPMKYWTEDGLSIVVSGIVVKKRTKMPVNSYVQNAKPKEVPTTSRKEPERNVAINKNMVDKLYDHSHITFEAFSNQDNGQNRDKEILQVDRQFIHCKVMDKRLHTTCLITVINGDNELIQRKELWHGIVQISLGISDNPWLVMGDFNVVIDASEVLGNVADTFVSMAEFRICITIAKIIHISFAGAEFSWHNCSDGGKSLQKRLDRMLVNEAWLVAWPQMSYLCDSPRTSDHSHLILRGQKDTWRHHVVGTRMYALTQKLKVMKSSLHDILLFCQANLHSGTVIHDVLQEFSLMFGLIADSQMSQVILSKVVEHLKPQILTVLDWNNKLFGVFMEPMAHGARNNYSNFAISSSLFVFGRILGIQMVLWFTRFPEVPGLLVYRLILVLILSFINVYGIALHLGIWTSEILLLGFLPFIMACLIVFFGMAHRRLSTLDKPWHQIENPSCVFFDQQELKTHAHLIFSCSYAKRCLKLLSRTTHFKWSYPDDGKERIAWASK</sequence>
<gene>
    <name evidence="2" type="ORF">Scaly_2256800</name>
</gene>
<feature type="transmembrane region" description="Helical" evidence="1">
    <location>
        <begin position="562"/>
        <end position="582"/>
    </location>
</feature>
<feature type="transmembrane region" description="Helical" evidence="1">
    <location>
        <begin position="502"/>
        <end position="521"/>
    </location>
</feature>
<dbReference type="PANTHER" id="PTHR33710">
    <property type="entry name" value="BNAC02G09200D PROTEIN"/>
    <property type="match status" value="1"/>
</dbReference>
<protein>
    <recommendedName>
        <fullName evidence="3">Reverse transcriptase zinc-binding domain-containing protein</fullName>
    </recommendedName>
</protein>
<reference evidence="2" key="2">
    <citation type="journal article" date="2024" name="Plant">
        <title>Genomic evolution and insights into agronomic trait innovations of Sesamum species.</title>
        <authorList>
            <person name="Miao H."/>
            <person name="Wang L."/>
            <person name="Qu L."/>
            <person name="Liu H."/>
            <person name="Sun Y."/>
            <person name="Le M."/>
            <person name="Wang Q."/>
            <person name="Wei S."/>
            <person name="Zheng Y."/>
            <person name="Lin W."/>
            <person name="Duan Y."/>
            <person name="Cao H."/>
            <person name="Xiong S."/>
            <person name="Wang X."/>
            <person name="Wei L."/>
            <person name="Li C."/>
            <person name="Ma Q."/>
            <person name="Ju M."/>
            <person name="Zhao R."/>
            <person name="Li G."/>
            <person name="Mu C."/>
            <person name="Tian Q."/>
            <person name="Mei H."/>
            <person name="Zhang T."/>
            <person name="Gao T."/>
            <person name="Zhang H."/>
        </authorList>
    </citation>
    <scope>NUCLEOTIDE SEQUENCE</scope>
    <source>
        <strain evidence="2">KEN8</strain>
    </source>
</reference>
<evidence type="ECO:0000313" key="2">
    <source>
        <dbReference type="EMBL" id="KAL0328242.1"/>
    </source>
</evidence>
<dbReference type="SUPFAM" id="SSF56219">
    <property type="entry name" value="DNase I-like"/>
    <property type="match status" value="1"/>
</dbReference>
<dbReference type="InterPro" id="IPR036691">
    <property type="entry name" value="Endo/exonu/phosph_ase_sf"/>
</dbReference>
<reference evidence="2" key="1">
    <citation type="submission" date="2020-06" db="EMBL/GenBank/DDBJ databases">
        <authorList>
            <person name="Li T."/>
            <person name="Hu X."/>
            <person name="Zhang T."/>
            <person name="Song X."/>
            <person name="Zhang H."/>
            <person name="Dai N."/>
            <person name="Sheng W."/>
            <person name="Hou X."/>
            <person name="Wei L."/>
        </authorList>
    </citation>
    <scope>NUCLEOTIDE SEQUENCE</scope>
    <source>
        <strain evidence="2">KEN8</strain>
        <tissue evidence="2">Leaf</tissue>
    </source>
</reference>
<dbReference type="Gene3D" id="3.60.10.10">
    <property type="entry name" value="Endonuclease/exonuclease/phosphatase"/>
    <property type="match status" value="1"/>
</dbReference>
<dbReference type="EMBL" id="JACGWM010000014">
    <property type="protein sequence ID" value="KAL0328242.1"/>
    <property type="molecule type" value="Genomic_DNA"/>
</dbReference>
<proteinExistence type="predicted"/>
<name>A0AAW2MCU6_9LAMI</name>
<comment type="caution">
    <text evidence="2">The sequence shown here is derived from an EMBL/GenBank/DDBJ whole genome shotgun (WGS) entry which is preliminary data.</text>
</comment>
<accession>A0AAW2MCU6</accession>
<dbReference type="AlphaFoldDB" id="A0AAW2MCU6"/>
<dbReference type="PANTHER" id="PTHR33710:SF71">
    <property type="entry name" value="ENDONUCLEASE_EXONUCLEASE_PHOSPHATASE DOMAIN-CONTAINING PROTEIN"/>
    <property type="match status" value="1"/>
</dbReference>
<keyword evidence="1" id="KW-0472">Membrane</keyword>
<evidence type="ECO:0000256" key="1">
    <source>
        <dbReference type="SAM" id="Phobius"/>
    </source>
</evidence>
<organism evidence="2">
    <name type="scientific">Sesamum calycinum</name>
    <dbReference type="NCBI Taxonomy" id="2727403"/>
    <lineage>
        <taxon>Eukaryota</taxon>
        <taxon>Viridiplantae</taxon>
        <taxon>Streptophyta</taxon>
        <taxon>Embryophyta</taxon>
        <taxon>Tracheophyta</taxon>
        <taxon>Spermatophyta</taxon>
        <taxon>Magnoliopsida</taxon>
        <taxon>eudicotyledons</taxon>
        <taxon>Gunneridae</taxon>
        <taxon>Pentapetalae</taxon>
        <taxon>asterids</taxon>
        <taxon>lamiids</taxon>
        <taxon>Lamiales</taxon>
        <taxon>Pedaliaceae</taxon>
        <taxon>Sesamum</taxon>
    </lineage>
</organism>
<evidence type="ECO:0008006" key="3">
    <source>
        <dbReference type="Google" id="ProtNLM"/>
    </source>
</evidence>
<feature type="transmembrane region" description="Helical" evidence="1">
    <location>
        <begin position="533"/>
        <end position="556"/>
    </location>
</feature>
<keyword evidence="1" id="KW-0812">Transmembrane</keyword>